<proteinExistence type="predicted"/>
<sequence length="105" mass="12420">MFMQTNYILSKMTNLTEYLQSTLSESDRAIDPPFLNVPGNQFLLDLTKLFIPVIVIPFLTLVVLLVIFPETLRFRWERKRRSVENVEAYNSNILDYLDRIGSWLY</sequence>
<evidence type="ECO:0000313" key="2">
    <source>
        <dbReference type="EMBL" id="CAL8109469.1"/>
    </source>
</evidence>
<accession>A0ABP1QNN4</accession>
<keyword evidence="1" id="KW-1133">Transmembrane helix</keyword>
<keyword evidence="1" id="KW-0812">Transmembrane</keyword>
<name>A0ABP1QNN4_9HEXA</name>
<dbReference type="EMBL" id="CAXLJM020000041">
    <property type="protein sequence ID" value="CAL8109469.1"/>
    <property type="molecule type" value="Genomic_DNA"/>
</dbReference>
<protein>
    <submittedName>
        <fullName evidence="2">Uncharacterized protein</fullName>
    </submittedName>
</protein>
<feature type="transmembrane region" description="Helical" evidence="1">
    <location>
        <begin position="49"/>
        <end position="72"/>
    </location>
</feature>
<organism evidence="2 3">
    <name type="scientific">Orchesella dallaii</name>
    <dbReference type="NCBI Taxonomy" id="48710"/>
    <lineage>
        <taxon>Eukaryota</taxon>
        <taxon>Metazoa</taxon>
        <taxon>Ecdysozoa</taxon>
        <taxon>Arthropoda</taxon>
        <taxon>Hexapoda</taxon>
        <taxon>Collembola</taxon>
        <taxon>Entomobryomorpha</taxon>
        <taxon>Entomobryoidea</taxon>
        <taxon>Orchesellidae</taxon>
        <taxon>Orchesellinae</taxon>
        <taxon>Orchesella</taxon>
    </lineage>
</organism>
<evidence type="ECO:0000256" key="1">
    <source>
        <dbReference type="SAM" id="Phobius"/>
    </source>
</evidence>
<keyword evidence="1" id="KW-0472">Membrane</keyword>
<gene>
    <name evidence="2" type="ORF">ODALV1_LOCUS13395</name>
</gene>
<keyword evidence="3" id="KW-1185">Reference proteome</keyword>
<comment type="caution">
    <text evidence="2">The sequence shown here is derived from an EMBL/GenBank/DDBJ whole genome shotgun (WGS) entry which is preliminary data.</text>
</comment>
<evidence type="ECO:0000313" key="3">
    <source>
        <dbReference type="Proteomes" id="UP001642540"/>
    </source>
</evidence>
<reference evidence="2 3" key="1">
    <citation type="submission" date="2024-08" db="EMBL/GenBank/DDBJ databases">
        <authorList>
            <person name="Cucini C."/>
            <person name="Frati F."/>
        </authorList>
    </citation>
    <scope>NUCLEOTIDE SEQUENCE [LARGE SCALE GENOMIC DNA]</scope>
</reference>
<dbReference type="Proteomes" id="UP001642540">
    <property type="component" value="Unassembled WGS sequence"/>
</dbReference>